<organism evidence="4 5">
    <name type="scientific">Pseudomicrostroma glucosiphilum</name>
    <dbReference type="NCBI Taxonomy" id="1684307"/>
    <lineage>
        <taxon>Eukaryota</taxon>
        <taxon>Fungi</taxon>
        <taxon>Dikarya</taxon>
        <taxon>Basidiomycota</taxon>
        <taxon>Ustilaginomycotina</taxon>
        <taxon>Exobasidiomycetes</taxon>
        <taxon>Microstromatales</taxon>
        <taxon>Microstromatales incertae sedis</taxon>
        <taxon>Pseudomicrostroma</taxon>
    </lineage>
</organism>
<keyword evidence="5" id="KW-1185">Reference proteome</keyword>
<reference evidence="4 5" key="1">
    <citation type="journal article" date="2018" name="Mol. Biol. Evol.">
        <title>Broad Genomic Sampling Reveals a Smut Pathogenic Ancestry of the Fungal Clade Ustilaginomycotina.</title>
        <authorList>
            <person name="Kijpornyongpan T."/>
            <person name="Mondo S.J."/>
            <person name="Barry K."/>
            <person name="Sandor L."/>
            <person name="Lee J."/>
            <person name="Lipzen A."/>
            <person name="Pangilinan J."/>
            <person name="LaButti K."/>
            <person name="Hainaut M."/>
            <person name="Henrissat B."/>
            <person name="Grigoriev I.V."/>
            <person name="Spatafora J.W."/>
            <person name="Aime M.C."/>
        </authorList>
    </citation>
    <scope>NUCLEOTIDE SEQUENCE [LARGE SCALE GENOMIC DNA]</scope>
    <source>
        <strain evidence="4 5">MCA 4718</strain>
    </source>
</reference>
<evidence type="ECO:0000313" key="4">
    <source>
        <dbReference type="EMBL" id="PWN21966.1"/>
    </source>
</evidence>
<evidence type="ECO:0000256" key="2">
    <source>
        <dbReference type="SAM" id="MobiDB-lite"/>
    </source>
</evidence>
<proteinExistence type="predicted"/>
<feature type="compositionally biased region" description="Basic and acidic residues" evidence="2">
    <location>
        <begin position="316"/>
        <end position="325"/>
    </location>
</feature>
<feature type="compositionally biased region" description="Acidic residues" evidence="2">
    <location>
        <begin position="396"/>
        <end position="407"/>
    </location>
</feature>
<evidence type="ECO:0000256" key="1">
    <source>
        <dbReference type="SAM" id="Coils"/>
    </source>
</evidence>
<feature type="region of interest" description="Disordered" evidence="2">
    <location>
        <begin position="824"/>
        <end position="976"/>
    </location>
</feature>
<feature type="region of interest" description="Disordered" evidence="2">
    <location>
        <begin position="17"/>
        <end position="38"/>
    </location>
</feature>
<dbReference type="RefSeq" id="XP_025349126.1">
    <property type="nucleotide sequence ID" value="XM_025489423.1"/>
</dbReference>
<feature type="compositionally biased region" description="Low complexity" evidence="2">
    <location>
        <begin position="824"/>
        <end position="834"/>
    </location>
</feature>
<sequence length="1123" mass="121087">MTVRLAALARCPFDWPGSVPSDDAGPSSAGSPQGPKPVRRRILTAQSEVAASCDDWKTIDEELPLDRWLRARYFECLWLGEHHFPLADFPLVLNQLLKRSRKHQGSADALETHDNTLNTQKFRHGYTAEGRLEALLGPGTWASSAVSQENRSSLIGGEEEDVSVKTALISGQGSLVAAEVRRAWELRLLRTAERESQLSKPTDPPGGSLDESALAANINSSSSSGYKLRDQWLAAIERRELSLQVLLILETLRLSVEHPGILAKVAVRGSNKTPHRPSIAPLQKAAPADSFQLADDSPNDPETDLTGTASTSTYEDSQRNLREEETQSQDTQVESQDPCAPKKKRKRKSAPARRWTGMPTAFGFDSLPSSSSFDGEGFPWLKRPNRPGETPNAATPDDEAAGEEQGEDALDGLSLICDAEKLHRRFEGLVDRLSLRIVTAELAKDFAAIGSPEKQATTTAEADQSVDAKASTKAPPIFFGTSARRRDDRDERDELHHLCSDIVEPRFSRLLPRQCSILQSRATGGTSATPARPVRSRTLVSSEGMSLSGAVSNADNSVEQLRRKKEEQLLKQTRTELDLISKRKIAAGKAKEREARKASQRPGLKDALVLEQKERRGSRASSTAADAERFKREVSVKRRVGFARSSSLSGNALTASLQSETDQQSSQKPPLQQRNDNVAASSNTSNRPHKRKIAEPQRFGGLANAAAQPSSLRTVSDPASSNAASHRGTEQDDDNPFRDVRNTISHGASASVLIGKPGLFASAMQSSQLLPAQLPQQARSTMSSAFNRSSSFARSSSQSFGQSQIQQSQRYLDQPDGILKRAPAATSMAAPKAPLSSGGRGSAAWQRTESQPVTSRDLSSLSDATYRDMRPGGKPESQTNGESQSNQPMTRSRTPLVTSQSQPADLSLALSTESFDDVSEDDRSDIEAADEGGEDEEEEEEEEEMLVFNRRHAPPVPTVSRPEGDSGAARPLLGVPRGMSRTASALSALRGWATAGTSPVLGTAPLTDASRTGGSAAVLGASQSQDAVSASGTLLQENTPYSEASQPPIAIAPVRHPPALRVPSGRNPFAKTISVGRADAVIDATADSQPRGPFGVKRMASTEMTHGAGMQKKRVFVEESDEE</sequence>
<dbReference type="Pfam" id="PF08639">
    <property type="entry name" value="Sld3_STD"/>
    <property type="match status" value="1"/>
</dbReference>
<feature type="coiled-coil region" evidence="1">
    <location>
        <begin position="551"/>
        <end position="583"/>
    </location>
</feature>
<feature type="domain" description="DNA replication regulator Sld3 C-terminal" evidence="3">
    <location>
        <begin position="233"/>
        <end position="692"/>
    </location>
</feature>
<keyword evidence="1" id="KW-0175">Coiled coil</keyword>
<dbReference type="EMBL" id="KZ819324">
    <property type="protein sequence ID" value="PWN21966.1"/>
    <property type="molecule type" value="Genomic_DNA"/>
</dbReference>
<feature type="compositionally biased region" description="Acidic residues" evidence="2">
    <location>
        <begin position="914"/>
        <end position="945"/>
    </location>
</feature>
<feature type="region of interest" description="Disordered" evidence="2">
    <location>
        <begin position="645"/>
        <end position="741"/>
    </location>
</feature>
<dbReference type="Proteomes" id="UP000245942">
    <property type="component" value="Unassembled WGS sequence"/>
</dbReference>
<feature type="compositionally biased region" description="Polar residues" evidence="2">
    <location>
        <begin position="707"/>
        <end position="724"/>
    </location>
</feature>
<feature type="compositionally biased region" description="Basic and acidic residues" evidence="2">
    <location>
        <begin position="727"/>
        <end position="741"/>
    </location>
</feature>
<accession>A0A316U9T4</accession>
<feature type="region of interest" description="Disordered" evidence="2">
    <location>
        <begin position="586"/>
        <end position="630"/>
    </location>
</feature>
<feature type="compositionally biased region" description="Polar residues" evidence="2">
    <location>
        <begin position="845"/>
        <end position="863"/>
    </location>
</feature>
<feature type="compositionally biased region" description="Basic residues" evidence="2">
    <location>
        <begin position="341"/>
        <end position="351"/>
    </location>
</feature>
<feature type="region of interest" description="Disordered" evidence="2">
    <location>
        <begin position="193"/>
        <end position="212"/>
    </location>
</feature>
<feature type="compositionally biased region" description="Polar residues" evidence="2">
    <location>
        <begin position="876"/>
        <end position="913"/>
    </location>
</feature>
<dbReference type="AlphaFoldDB" id="A0A316U9T4"/>
<dbReference type="OrthoDB" id="2551383at2759"/>
<gene>
    <name evidence="4" type="ORF">BCV69DRAFT_161354</name>
</gene>
<name>A0A316U9T4_9BASI</name>
<evidence type="ECO:0000313" key="5">
    <source>
        <dbReference type="Proteomes" id="UP000245942"/>
    </source>
</evidence>
<dbReference type="InterPro" id="IPR013948">
    <property type="entry name" value="DNA_replication_reg_Sld3_C"/>
</dbReference>
<protein>
    <recommendedName>
        <fullName evidence="3">DNA replication regulator Sld3 C-terminal domain-containing protein</fullName>
    </recommendedName>
</protein>
<feature type="compositionally biased region" description="Polar residues" evidence="2">
    <location>
        <begin position="645"/>
        <end position="686"/>
    </location>
</feature>
<feature type="region of interest" description="Disordered" evidence="2">
    <location>
        <begin position="291"/>
        <end position="407"/>
    </location>
</feature>
<feature type="compositionally biased region" description="Polar residues" evidence="2">
    <location>
        <begin position="305"/>
        <end position="315"/>
    </location>
</feature>
<feature type="region of interest" description="Disordered" evidence="2">
    <location>
        <begin position="772"/>
        <end position="809"/>
    </location>
</feature>
<dbReference type="GeneID" id="37011157"/>
<evidence type="ECO:0000259" key="3">
    <source>
        <dbReference type="Pfam" id="PF08639"/>
    </source>
</evidence>